<dbReference type="SMART" id="SM00421">
    <property type="entry name" value="HTH_LUXR"/>
    <property type="match status" value="1"/>
</dbReference>
<dbReference type="PANTHER" id="PTHR43214:SF24">
    <property type="entry name" value="TRANSCRIPTIONAL REGULATORY PROTEIN NARL-RELATED"/>
    <property type="match status" value="1"/>
</dbReference>
<comment type="caution">
    <text evidence="5">The sequence shown here is derived from an EMBL/GenBank/DDBJ whole genome shotgun (WGS) entry which is preliminary data.</text>
</comment>
<dbReference type="Proteomes" id="UP001332243">
    <property type="component" value="Unassembled WGS sequence"/>
</dbReference>
<organism evidence="5 6">
    <name type="scientific">Plantactinospora sonchi</name>
    <dbReference type="NCBI Taxonomy" id="1544735"/>
    <lineage>
        <taxon>Bacteria</taxon>
        <taxon>Bacillati</taxon>
        <taxon>Actinomycetota</taxon>
        <taxon>Actinomycetes</taxon>
        <taxon>Micromonosporales</taxon>
        <taxon>Micromonosporaceae</taxon>
        <taxon>Plantactinospora</taxon>
    </lineage>
</organism>
<keyword evidence="3" id="KW-0804">Transcription</keyword>
<dbReference type="Pfam" id="PF00196">
    <property type="entry name" value="GerE"/>
    <property type="match status" value="1"/>
</dbReference>
<evidence type="ECO:0000313" key="6">
    <source>
        <dbReference type="Proteomes" id="UP001332243"/>
    </source>
</evidence>
<evidence type="ECO:0000256" key="3">
    <source>
        <dbReference type="ARBA" id="ARBA00023163"/>
    </source>
</evidence>
<dbReference type="PRINTS" id="PR00038">
    <property type="entry name" value="HTHLUXR"/>
</dbReference>
<keyword evidence="1" id="KW-0805">Transcription regulation</keyword>
<evidence type="ECO:0000256" key="1">
    <source>
        <dbReference type="ARBA" id="ARBA00023015"/>
    </source>
</evidence>
<dbReference type="EMBL" id="JAZGQK010000007">
    <property type="protein sequence ID" value="MEE6258965.1"/>
    <property type="molecule type" value="Genomic_DNA"/>
</dbReference>
<evidence type="ECO:0000256" key="2">
    <source>
        <dbReference type="ARBA" id="ARBA00023125"/>
    </source>
</evidence>
<proteinExistence type="predicted"/>
<reference evidence="5 6" key="1">
    <citation type="submission" date="2024-01" db="EMBL/GenBank/DDBJ databases">
        <title>Genome insights into Plantactinospora sonchi sp. nov.</title>
        <authorList>
            <person name="Wang L."/>
        </authorList>
    </citation>
    <scope>NUCLEOTIDE SEQUENCE [LARGE SCALE GENOMIC DNA]</scope>
    <source>
        <strain evidence="5 6">NEAU-QY2</strain>
    </source>
</reference>
<keyword evidence="2" id="KW-0238">DNA-binding</keyword>
<name>A0ABU7RRA2_9ACTN</name>
<protein>
    <submittedName>
        <fullName evidence="5">Response regulator transcription factor</fullName>
    </submittedName>
</protein>
<dbReference type="InterPro" id="IPR016032">
    <property type="entry name" value="Sig_transdc_resp-reg_C-effctor"/>
</dbReference>
<dbReference type="InterPro" id="IPR000792">
    <property type="entry name" value="Tscrpt_reg_LuxR_C"/>
</dbReference>
<dbReference type="CDD" id="cd06170">
    <property type="entry name" value="LuxR_C_like"/>
    <property type="match status" value="1"/>
</dbReference>
<sequence length="206" mass="21962">MQPQKPPSLWVDNNHAIVRRGMVACLQQAGFVIRGESAGLAPTPVVGRLDVLLFESEGTALRRAVRLVAGSPTRLVATVRIASEQQVREIVDAGVAAVLPHDGLTPESLVANVRAVVAGAVTLPGDLLVRLLTHVTRTASLGPAALNARERSVLRLLAEGLDTRGIAEDLRFSERTVKNVVHDVLTKLNCRTRAQAVALATREGTI</sequence>
<dbReference type="Gene3D" id="3.40.50.2300">
    <property type="match status" value="1"/>
</dbReference>
<dbReference type="RefSeq" id="WP_331214082.1">
    <property type="nucleotide sequence ID" value="NZ_JAZGQK010000007.1"/>
</dbReference>
<evidence type="ECO:0000313" key="5">
    <source>
        <dbReference type="EMBL" id="MEE6258965.1"/>
    </source>
</evidence>
<accession>A0ABU7RRA2</accession>
<dbReference type="PANTHER" id="PTHR43214">
    <property type="entry name" value="TWO-COMPONENT RESPONSE REGULATOR"/>
    <property type="match status" value="1"/>
</dbReference>
<dbReference type="InterPro" id="IPR039420">
    <property type="entry name" value="WalR-like"/>
</dbReference>
<dbReference type="SUPFAM" id="SSF46894">
    <property type="entry name" value="C-terminal effector domain of the bipartite response regulators"/>
    <property type="match status" value="1"/>
</dbReference>
<feature type="domain" description="HTH luxR-type" evidence="4">
    <location>
        <begin position="139"/>
        <end position="204"/>
    </location>
</feature>
<dbReference type="PROSITE" id="PS50043">
    <property type="entry name" value="HTH_LUXR_2"/>
    <property type="match status" value="1"/>
</dbReference>
<keyword evidence="6" id="KW-1185">Reference proteome</keyword>
<gene>
    <name evidence="5" type="ORF">V1633_10740</name>
</gene>
<evidence type="ECO:0000259" key="4">
    <source>
        <dbReference type="PROSITE" id="PS50043"/>
    </source>
</evidence>